<dbReference type="AlphaFoldDB" id="A0A5C5YI68"/>
<evidence type="ECO:0000313" key="4">
    <source>
        <dbReference type="Proteomes" id="UP000318478"/>
    </source>
</evidence>
<dbReference type="EMBL" id="SJPO01000008">
    <property type="protein sequence ID" value="TWT74522.1"/>
    <property type="molecule type" value="Genomic_DNA"/>
</dbReference>
<comment type="caution">
    <text evidence="3">The sequence shown here is derived from an EMBL/GenBank/DDBJ whole genome shotgun (WGS) entry which is preliminary data.</text>
</comment>
<feature type="compositionally biased region" description="Polar residues" evidence="1">
    <location>
        <begin position="394"/>
        <end position="413"/>
    </location>
</feature>
<reference evidence="3 4" key="1">
    <citation type="submission" date="2019-02" db="EMBL/GenBank/DDBJ databases">
        <title>Deep-cultivation of Planctomycetes and their phenomic and genomic characterization uncovers novel biology.</title>
        <authorList>
            <person name="Wiegand S."/>
            <person name="Jogler M."/>
            <person name="Boedeker C."/>
            <person name="Pinto D."/>
            <person name="Vollmers J."/>
            <person name="Rivas-Marin E."/>
            <person name="Kohn T."/>
            <person name="Peeters S.H."/>
            <person name="Heuer A."/>
            <person name="Rast P."/>
            <person name="Oberbeckmann S."/>
            <person name="Bunk B."/>
            <person name="Jeske O."/>
            <person name="Meyerdierks A."/>
            <person name="Storesund J.E."/>
            <person name="Kallscheuer N."/>
            <person name="Luecker S."/>
            <person name="Lage O.M."/>
            <person name="Pohl T."/>
            <person name="Merkel B.J."/>
            <person name="Hornburger P."/>
            <person name="Mueller R.-W."/>
            <person name="Bruemmer F."/>
            <person name="Labrenz M."/>
            <person name="Spormann A.M."/>
            <person name="Op Den Camp H."/>
            <person name="Overmann J."/>
            <person name="Amann R."/>
            <person name="Jetten M.S.M."/>
            <person name="Mascher T."/>
            <person name="Medema M.H."/>
            <person name="Devos D.P."/>
            <person name="Kaster A.-K."/>
            <person name="Ovreas L."/>
            <person name="Rohde M."/>
            <person name="Galperin M.Y."/>
            <person name="Jogler C."/>
        </authorList>
    </citation>
    <scope>NUCLEOTIDE SEQUENCE [LARGE SCALE GENOMIC DNA]</scope>
    <source>
        <strain evidence="3 4">Pla123a</strain>
    </source>
</reference>
<dbReference type="NCBIfam" id="TIGR02595">
    <property type="entry name" value="PEP_CTERM"/>
    <property type="match status" value="1"/>
</dbReference>
<evidence type="ECO:0000256" key="1">
    <source>
        <dbReference type="SAM" id="MobiDB-lite"/>
    </source>
</evidence>
<dbReference type="Proteomes" id="UP000318478">
    <property type="component" value="Unassembled WGS sequence"/>
</dbReference>
<keyword evidence="2" id="KW-0732">Signal</keyword>
<gene>
    <name evidence="3" type="ORF">Pla123a_33450</name>
</gene>
<dbReference type="InterPro" id="IPR018247">
    <property type="entry name" value="EF_Hand_1_Ca_BS"/>
</dbReference>
<accession>A0A5C5YI68</accession>
<keyword evidence="4" id="KW-1185">Reference proteome</keyword>
<proteinExistence type="predicted"/>
<evidence type="ECO:0000256" key="2">
    <source>
        <dbReference type="SAM" id="SignalP"/>
    </source>
</evidence>
<dbReference type="RefSeq" id="WP_146588962.1">
    <property type="nucleotide sequence ID" value="NZ_SJPO01000008.1"/>
</dbReference>
<dbReference type="GO" id="GO:0000272">
    <property type="term" value="P:polysaccharide catabolic process"/>
    <property type="evidence" value="ECO:0007669"/>
    <property type="project" value="InterPro"/>
</dbReference>
<evidence type="ECO:0000313" key="3">
    <source>
        <dbReference type="EMBL" id="TWT74522.1"/>
    </source>
</evidence>
<feature type="signal peptide" evidence="2">
    <location>
        <begin position="1"/>
        <end position="24"/>
    </location>
</feature>
<dbReference type="Gene3D" id="2.60.120.260">
    <property type="entry name" value="Galactose-binding domain-like"/>
    <property type="match status" value="1"/>
</dbReference>
<name>A0A5C5YI68_9BACT</name>
<dbReference type="SUPFAM" id="SSF63446">
    <property type="entry name" value="Type I dockerin domain"/>
    <property type="match status" value="1"/>
</dbReference>
<feature type="region of interest" description="Disordered" evidence="1">
    <location>
        <begin position="394"/>
        <end position="427"/>
    </location>
</feature>
<dbReference type="InterPro" id="IPR013424">
    <property type="entry name" value="Ice-binding_C"/>
</dbReference>
<feature type="chain" id="PRO_5023113871" description="PEP-CTERM protein-sorting domain-containing protein" evidence="2">
    <location>
        <begin position="25"/>
        <end position="1000"/>
    </location>
</feature>
<dbReference type="InterPro" id="IPR036439">
    <property type="entry name" value="Dockerin_dom_sf"/>
</dbReference>
<dbReference type="PROSITE" id="PS00018">
    <property type="entry name" value="EF_HAND_1"/>
    <property type="match status" value="1"/>
</dbReference>
<evidence type="ECO:0008006" key="5">
    <source>
        <dbReference type="Google" id="ProtNLM"/>
    </source>
</evidence>
<sequence length="1000" mass="104708" precursor="true">MTTPRIASLIAAASALLAAHNTFALSILTPGDPIIAIDFDVSTGSDVRSGQLADLLLDGNPATKTLNRGGNNAGFIVTPSASSIVQSFVMTTANDAEGRDPASWILYGTNDPVTSTEGSNGRNENWSAISLGDLTLPSARQTAADPVGFANAASYSSYKMVWPTMKDPNQLLTQVADISFYSLLDGSGSNLLSPTDPIISIRDVDYRSESRISGTGSPTHAIDGDLNTKYLNFGEENSGFIVTPSLGSYAVSSFQITTGNDWENRDPASWALYGTNDPITSADNSDGQEENWTLIDSGSVELPSDRKALGPVVDVNNTAGVFSSYRMVFPTVRDPEGTQANSMQITDIQFFVDDAATLVVDRQTGEVKIRADQAMTFSGYEVTSLINQTLSPSAWDSVASTNGDPGDTWTESAESGPAGLAESDTAGGDDNGITLAAGQMLSLGSIRSILPAGFDDLQFSLFGLDGAKFADGVEYVGNEVDAGDYNADGVIDLNDWQIFRAGYGGDFDGMTAAQAYLNGDLDGDFDSDFYDFRMLVELAGGEAALFSYAPVPEPGVASLALLAGCFGAVVGARRRAAAALAVIAAVGVAAPGSTASAQTFSVVGGQPNLITIPAGQANDMETQGPEQLFDDTYLDEGSNINEEMFVLDYNDPNLIGSYAQYAGDGVGPMTLFMDYGSTVSANWFAYAQRSGGNPLADRVGKFEFWFSNTDFGDTLPETGPDAVVDLLPDDQRLIGAALRPYTLSGDHSGRFVAVRLTAAAVALSQPTNNIGGHEFRLLDGPGDVVLQVNRATGEMSLSNNQPGAQNIEMKTINISSPIGALQSDEFNGLGGDAAAFPAGTGQGDGWEIGESSSSYRLAEAFWSGGSVLTAGASGLSLGAAYNELFVSEDVVFQWMNSDGKVYDGRVEYVGVAPEVLHGDYNDDGVVNAADYSIWRDAAGTTASLPNDPTPGVVDASDYTRWAANYGMVDGVVPAAAAPEPAAVVLLLGLAGGVSARRRVR</sequence>
<organism evidence="3 4">
    <name type="scientific">Posidoniimonas polymericola</name>
    <dbReference type="NCBI Taxonomy" id="2528002"/>
    <lineage>
        <taxon>Bacteria</taxon>
        <taxon>Pseudomonadati</taxon>
        <taxon>Planctomycetota</taxon>
        <taxon>Planctomycetia</taxon>
        <taxon>Pirellulales</taxon>
        <taxon>Lacipirellulaceae</taxon>
        <taxon>Posidoniimonas</taxon>
    </lineage>
</organism>
<dbReference type="OrthoDB" id="260911at2"/>
<protein>
    <recommendedName>
        <fullName evidence="5">PEP-CTERM protein-sorting domain-containing protein</fullName>
    </recommendedName>
</protein>